<reference evidence="1 2" key="1">
    <citation type="journal article" date="2019" name="Sci. Rep.">
        <title>Orb-weaving spider Araneus ventricosus genome elucidates the spidroin gene catalogue.</title>
        <authorList>
            <person name="Kono N."/>
            <person name="Nakamura H."/>
            <person name="Ohtoshi R."/>
            <person name="Moran D.A.P."/>
            <person name="Shinohara A."/>
            <person name="Yoshida Y."/>
            <person name="Fujiwara M."/>
            <person name="Mori M."/>
            <person name="Tomita M."/>
            <person name="Arakawa K."/>
        </authorList>
    </citation>
    <scope>NUCLEOTIDE SEQUENCE [LARGE SCALE GENOMIC DNA]</scope>
</reference>
<accession>A0A4Y2CB64</accession>
<evidence type="ECO:0000313" key="1">
    <source>
        <dbReference type="EMBL" id="GBM01631.1"/>
    </source>
</evidence>
<evidence type="ECO:0000313" key="2">
    <source>
        <dbReference type="Proteomes" id="UP000499080"/>
    </source>
</evidence>
<name>A0A4Y2CB64_ARAVE</name>
<dbReference type="Proteomes" id="UP000499080">
    <property type="component" value="Unassembled WGS sequence"/>
</dbReference>
<gene>
    <name evidence="1" type="ORF">AVEN_188498_1</name>
</gene>
<sequence length="76" mass="8854">MHYLIPMRRWRIFFCGMLRETSENNADGEVVFVKFVFLWKASSDIYDLTLDTNPVGFASAIARAPWKVPFMPPVQK</sequence>
<comment type="caution">
    <text evidence="1">The sequence shown here is derived from an EMBL/GenBank/DDBJ whole genome shotgun (WGS) entry which is preliminary data.</text>
</comment>
<keyword evidence="2" id="KW-1185">Reference proteome</keyword>
<proteinExistence type="predicted"/>
<dbReference type="AlphaFoldDB" id="A0A4Y2CB64"/>
<protein>
    <submittedName>
        <fullName evidence="1">Uncharacterized protein</fullName>
    </submittedName>
</protein>
<organism evidence="1 2">
    <name type="scientific">Araneus ventricosus</name>
    <name type="common">Orbweaver spider</name>
    <name type="synonym">Epeira ventricosa</name>
    <dbReference type="NCBI Taxonomy" id="182803"/>
    <lineage>
        <taxon>Eukaryota</taxon>
        <taxon>Metazoa</taxon>
        <taxon>Ecdysozoa</taxon>
        <taxon>Arthropoda</taxon>
        <taxon>Chelicerata</taxon>
        <taxon>Arachnida</taxon>
        <taxon>Araneae</taxon>
        <taxon>Araneomorphae</taxon>
        <taxon>Entelegynae</taxon>
        <taxon>Araneoidea</taxon>
        <taxon>Araneidae</taxon>
        <taxon>Araneus</taxon>
    </lineage>
</organism>
<dbReference type="EMBL" id="BGPR01085978">
    <property type="protein sequence ID" value="GBM01631.1"/>
    <property type="molecule type" value="Genomic_DNA"/>
</dbReference>
<dbReference type="OrthoDB" id="6123450at2759"/>